<dbReference type="Proteomes" id="UP000008363">
    <property type="component" value="Unassembled WGS sequence"/>
</dbReference>
<dbReference type="eggNOG" id="ENOG502ZWG6">
    <property type="taxonomic scope" value="Bacteria"/>
</dbReference>
<name>K6X4H5_9ACTN</name>
<dbReference type="OrthoDB" id="4578738at2"/>
<evidence type="ECO:0000256" key="1">
    <source>
        <dbReference type="SAM" id="MobiDB-lite"/>
    </source>
</evidence>
<dbReference type="RefSeq" id="WP_006339214.1">
    <property type="nucleotide sequence ID" value="NZ_BAHC01000240.1"/>
</dbReference>
<organism evidence="2 3">
    <name type="scientific">Gordonia rhizosphera NBRC 16068</name>
    <dbReference type="NCBI Taxonomy" id="1108045"/>
    <lineage>
        <taxon>Bacteria</taxon>
        <taxon>Bacillati</taxon>
        <taxon>Actinomycetota</taxon>
        <taxon>Actinomycetes</taxon>
        <taxon>Mycobacteriales</taxon>
        <taxon>Gordoniaceae</taxon>
        <taxon>Gordonia</taxon>
    </lineage>
</organism>
<dbReference type="EMBL" id="BAHC01000240">
    <property type="protein sequence ID" value="GAB93699.1"/>
    <property type="molecule type" value="Genomic_DNA"/>
</dbReference>
<proteinExistence type="predicted"/>
<keyword evidence="3" id="KW-1185">Reference proteome</keyword>
<feature type="compositionally biased region" description="Basic and acidic residues" evidence="1">
    <location>
        <begin position="156"/>
        <end position="175"/>
    </location>
</feature>
<reference evidence="2 3" key="1">
    <citation type="submission" date="2012-08" db="EMBL/GenBank/DDBJ databases">
        <title>Whole genome shotgun sequence of Gordonia rhizosphera NBRC 16068.</title>
        <authorList>
            <person name="Takarada H."/>
            <person name="Isaki S."/>
            <person name="Hosoyama A."/>
            <person name="Tsuchikane K."/>
            <person name="Katsumata H."/>
            <person name="Baba S."/>
            <person name="Ohji S."/>
            <person name="Yamazaki S."/>
            <person name="Fujita N."/>
        </authorList>
    </citation>
    <scope>NUCLEOTIDE SEQUENCE [LARGE SCALE GENOMIC DNA]</scope>
    <source>
        <strain evidence="2 3">NBRC 16068</strain>
    </source>
</reference>
<dbReference type="AlphaFoldDB" id="K6X4H5"/>
<comment type="caution">
    <text evidence="2">The sequence shown here is derived from an EMBL/GenBank/DDBJ whole genome shotgun (WGS) entry which is preliminary data.</text>
</comment>
<accession>K6X4H5</accession>
<dbReference type="STRING" id="1108045.GORHZ_240_00020"/>
<feature type="region of interest" description="Disordered" evidence="1">
    <location>
        <begin position="97"/>
        <end position="212"/>
    </location>
</feature>
<evidence type="ECO:0000313" key="2">
    <source>
        <dbReference type="EMBL" id="GAB93699.1"/>
    </source>
</evidence>
<evidence type="ECO:0000313" key="3">
    <source>
        <dbReference type="Proteomes" id="UP000008363"/>
    </source>
</evidence>
<protein>
    <submittedName>
        <fullName evidence="2">Uncharacterized protein</fullName>
    </submittedName>
</protein>
<sequence>MNVEGCWSTVVCTPAERSRLGLTGTSDWLLRCRLPAGHVGNHASDASEHPRLDRRLWLEWNDFDDHAQSLIERNPCPARALQGAACRYFEGHGGPHVFAPSNGHAPAARARPQGPTTPAASQSPGRSGPAPRPTTTPTRQAASNAQRPPAPPGRPEGGRPEGGRHDGGRHEGDQRHGRRPAATPVAGPQRPGSRHRLPEPEGTTSPSDGADAAVAAALRDVAAALDRLAVAIGQVRDRPRP</sequence>
<gene>
    <name evidence="2" type="ORF">GORHZ_240_00020</name>
</gene>
<feature type="compositionally biased region" description="Low complexity" evidence="1">
    <location>
        <begin position="118"/>
        <end position="147"/>
    </location>
</feature>